<dbReference type="InterPro" id="IPR006675">
    <property type="entry name" value="HDIG_dom"/>
</dbReference>
<keyword evidence="1" id="KW-0808">Transferase</keyword>
<reference evidence="1" key="1">
    <citation type="journal article" date="2016" name="ISME J.">
        <title>Chasing the elusive Euryarchaeota class WSA2: genomes reveal a uniquely fastidious methyl-reducing methanogen.</title>
        <authorList>
            <person name="Nobu M.K."/>
            <person name="Narihiro T."/>
            <person name="Kuroda K."/>
            <person name="Mei R."/>
            <person name="Liu W.T."/>
        </authorList>
    </citation>
    <scope>NUCLEOTIDE SEQUENCE [LARGE SCALE GENOMIC DNA]</scope>
    <source>
        <strain evidence="1">ADurb1213_Bin02801</strain>
    </source>
</reference>
<dbReference type="GO" id="GO:0008168">
    <property type="term" value="F:methyltransferase activity"/>
    <property type="evidence" value="ECO:0007669"/>
    <property type="project" value="UniProtKB-KW"/>
</dbReference>
<dbReference type="Pfam" id="PF01966">
    <property type="entry name" value="HD"/>
    <property type="match status" value="1"/>
</dbReference>
<dbReference type="SMART" id="SM00471">
    <property type="entry name" value="HDc"/>
    <property type="match status" value="1"/>
</dbReference>
<dbReference type="InterPro" id="IPR006674">
    <property type="entry name" value="HD_domain"/>
</dbReference>
<protein>
    <submittedName>
        <fullName evidence="1">tRNA 2'-O-methylase</fullName>
    </submittedName>
</protein>
<comment type="caution">
    <text evidence="1">The sequence shown here is derived from an EMBL/GenBank/DDBJ whole genome shotgun (WGS) entry which is preliminary data.</text>
</comment>
<accession>A0A150JGH6</accession>
<organism evidence="1">
    <name type="scientific">Candidatus Methanofastidiosum methylothiophilum</name>
    <dbReference type="NCBI Taxonomy" id="1705564"/>
    <lineage>
        <taxon>Archaea</taxon>
        <taxon>Methanobacteriati</taxon>
        <taxon>Methanobacteriota</taxon>
        <taxon>Stenosarchaea group</taxon>
        <taxon>Candidatus Methanofastidiosia</taxon>
        <taxon>Candidatus Methanofastidiosales</taxon>
        <taxon>Candidatus Methanofastidiosaceae</taxon>
        <taxon>Candidatus Methanofastidiosum</taxon>
    </lineage>
</organism>
<gene>
    <name evidence="1" type="ORF">APG09_01416</name>
</gene>
<dbReference type="NCBIfam" id="TIGR00277">
    <property type="entry name" value="HDIG"/>
    <property type="match status" value="1"/>
</dbReference>
<dbReference type="GO" id="GO:0032259">
    <property type="term" value="P:methylation"/>
    <property type="evidence" value="ECO:0007669"/>
    <property type="project" value="UniProtKB-KW"/>
</dbReference>
<keyword evidence="1" id="KW-0489">Methyltransferase</keyword>
<proteinExistence type="predicted"/>
<dbReference type="PANTHER" id="PTHR38659:SF2">
    <property type="entry name" value="HDIG DOMAIN PROTEIN"/>
    <property type="match status" value="1"/>
</dbReference>
<dbReference type="EMBL" id="LNJE01000021">
    <property type="protein sequence ID" value="KYC56329.1"/>
    <property type="molecule type" value="Genomic_DNA"/>
</dbReference>
<dbReference type="PANTHER" id="PTHR38659">
    <property type="entry name" value="METAL-DEPENDENT PHOSPHOHYDROLASE"/>
    <property type="match status" value="1"/>
</dbReference>
<dbReference type="InterPro" id="IPR003607">
    <property type="entry name" value="HD/PDEase_dom"/>
</dbReference>
<name>A0A150JF68_9EURY</name>
<dbReference type="NCBIfam" id="TIGR00295">
    <property type="entry name" value="TIGR00295 family protein"/>
    <property type="match status" value="1"/>
</dbReference>
<evidence type="ECO:0000313" key="1">
    <source>
        <dbReference type="EMBL" id="KYC56329.1"/>
    </source>
</evidence>
<dbReference type="SUPFAM" id="SSF109604">
    <property type="entry name" value="HD-domain/PDEase-like"/>
    <property type="match status" value="1"/>
</dbReference>
<sequence length="169" mass="19038">MISRKDAISLLKTEGCSENIINHCVNVSNYALEIGKKISKDCEVDLNLIEIGGLLHDIGRSKTNGIHHGVVGAEILRNKDIDEKVALICERHVGSGISNEDVKKFKLPPRKYIPVTFEEKIVCHADNFFINGEKVSFEIVYDRFVNELGKNHSSIHRLLLLQKDLGKYL</sequence>
<dbReference type="Gene3D" id="1.10.3210.10">
    <property type="entry name" value="Hypothetical protein af1432"/>
    <property type="match status" value="1"/>
</dbReference>
<dbReference type="CDD" id="cd00077">
    <property type="entry name" value="HDc"/>
    <property type="match status" value="1"/>
</dbReference>
<dbReference type="InterPro" id="IPR004454">
    <property type="entry name" value="HD-related"/>
</dbReference>
<accession>A0A150JF68</accession>
<dbReference type="AlphaFoldDB" id="A0A150JF68"/>
<dbReference type="PROSITE" id="PS51831">
    <property type="entry name" value="HD"/>
    <property type="match status" value="1"/>
</dbReference>